<dbReference type="Proteomes" id="UP000094444">
    <property type="component" value="Unassembled WGS sequence"/>
</dbReference>
<dbReference type="OrthoDB" id="9547406at2759"/>
<dbReference type="EMBL" id="MAVT02002269">
    <property type="protein sequence ID" value="POS69460.1"/>
    <property type="molecule type" value="Genomic_DNA"/>
</dbReference>
<keyword evidence="7" id="KW-1185">Reference proteome</keyword>
<proteinExistence type="predicted"/>
<evidence type="ECO:0000256" key="1">
    <source>
        <dbReference type="ARBA" id="ARBA00022723"/>
    </source>
</evidence>
<feature type="region of interest" description="Disordered" evidence="4">
    <location>
        <begin position="782"/>
        <end position="862"/>
    </location>
</feature>
<reference evidence="6" key="1">
    <citation type="submission" date="2017-09" db="EMBL/GenBank/DDBJ databases">
        <title>Polyketide synthases of a Diaporthe helianthi virulent isolate.</title>
        <authorList>
            <person name="Baroncelli R."/>
        </authorList>
    </citation>
    <scope>NUCLEOTIDE SEQUENCE [LARGE SCALE GENOMIC DNA]</scope>
    <source>
        <strain evidence="6">7/96</strain>
    </source>
</reference>
<feature type="compositionally biased region" description="Low complexity" evidence="4">
    <location>
        <begin position="721"/>
        <end position="730"/>
    </location>
</feature>
<dbReference type="CDD" id="cd15571">
    <property type="entry name" value="ePHD"/>
    <property type="match status" value="1"/>
</dbReference>
<feature type="compositionally biased region" description="Low complexity" evidence="4">
    <location>
        <begin position="636"/>
        <end position="657"/>
    </location>
</feature>
<evidence type="ECO:0000256" key="2">
    <source>
        <dbReference type="ARBA" id="ARBA00022771"/>
    </source>
</evidence>
<dbReference type="GO" id="GO:0008270">
    <property type="term" value="F:zinc ion binding"/>
    <property type="evidence" value="ECO:0007669"/>
    <property type="project" value="UniProtKB-KW"/>
</dbReference>
<name>A0A2P5HGU0_DIAHE</name>
<keyword evidence="3" id="KW-0862">Zinc</keyword>
<dbReference type="STRING" id="158607.A0A2P5HGU0"/>
<keyword evidence="1" id="KW-0479">Metal-binding</keyword>
<dbReference type="PANTHER" id="PTHR13793">
    <property type="entry name" value="PHD FINGER PROTEINS"/>
    <property type="match status" value="1"/>
</dbReference>
<dbReference type="InterPro" id="IPR055500">
    <property type="entry name" value="DUF7072"/>
</dbReference>
<feature type="domain" description="PHD-type" evidence="5">
    <location>
        <begin position="45"/>
        <end position="168"/>
    </location>
</feature>
<feature type="non-terminal residue" evidence="6">
    <location>
        <position position="1"/>
    </location>
</feature>
<evidence type="ECO:0000256" key="3">
    <source>
        <dbReference type="ARBA" id="ARBA00022833"/>
    </source>
</evidence>
<dbReference type="InterPro" id="IPR034732">
    <property type="entry name" value="EPHD"/>
</dbReference>
<keyword evidence="2" id="KW-0863">Zinc-finger</keyword>
<feature type="region of interest" description="Disordered" evidence="4">
    <location>
        <begin position="1"/>
        <end position="36"/>
    </location>
</feature>
<dbReference type="Pfam" id="PF13832">
    <property type="entry name" value="zf-HC5HC2H_2"/>
    <property type="match status" value="1"/>
</dbReference>
<feature type="compositionally biased region" description="Polar residues" evidence="4">
    <location>
        <begin position="658"/>
        <end position="670"/>
    </location>
</feature>
<feature type="compositionally biased region" description="Polar residues" evidence="4">
    <location>
        <begin position="701"/>
        <end position="713"/>
    </location>
</feature>
<feature type="region of interest" description="Disordered" evidence="4">
    <location>
        <begin position="255"/>
        <end position="285"/>
    </location>
</feature>
<dbReference type="InterPro" id="IPR001965">
    <property type="entry name" value="Znf_PHD"/>
</dbReference>
<dbReference type="GO" id="GO:0006357">
    <property type="term" value="P:regulation of transcription by RNA polymerase II"/>
    <property type="evidence" value="ECO:0007669"/>
    <property type="project" value="TreeGrafter"/>
</dbReference>
<feature type="compositionally biased region" description="Basic residues" evidence="4">
    <location>
        <begin position="11"/>
        <end position="24"/>
    </location>
</feature>
<comment type="caution">
    <text evidence="6">The sequence shown here is derived from an EMBL/GenBank/DDBJ whole genome shotgun (WGS) entry which is preliminary data.</text>
</comment>
<feature type="region of interest" description="Disordered" evidence="4">
    <location>
        <begin position="612"/>
        <end position="767"/>
    </location>
</feature>
<feature type="compositionally biased region" description="Pro residues" evidence="4">
    <location>
        <begin position="555"/>
        <end position="566"/>
    </location>
</feature>
<gene>
    <name evidence="6" type="ORF">DHEL01_v212148</name>
</gene>
<dbReference type="Gene3D" id="3.30.40.10">
    <property type="entry name" value="Zinc/RING finger domain, C3HC4 (zinc finger)"/>
    <property type="match status" value="1"/>
</dbReference>
<evidence type="ECO:0000256" key="4">
    <source>
        <dbReference type="SAM" id="MobiDB-lite"/>
    </source>
</evidence>
<evidence type="ECO:0000313" key="6">
    <source>
        <dbReference type="EMBL" id="POS69460.1"/>
    </source>
</evidence>
<sequence>GLPSPPGSHTVRIKAPARKRKQAKISKDKKEKSKKLRLRVKAHVEPPCCLCPNDVPGAEILATNDGRKAHRLCALYLPETYIETIDGSETVFNVENIEKARLELKCLYCRSKRGACFQCSQKKCPRSYHATCAAAAGVFVEQGDVPVFDKDGTEYKEEAFEFSCRFHRTKRDRRLDGDALEENSRIMDAAKGIKKNEIVQMQYFKKEIFAGVVVENRSDEQTLLLDVVPNGGRIEVEWKWLLLPDPEDFKLPKASANALPMPTSRKAKEEINAKRSTDEPPRAGDMFVEGLIPGRDFVWSEFHTCEASECKNKAQVKVDLSNENQVWHYLGKTSTEAKAQYTEDPRDTQHNPKSSFLDSIPKPPPPPRPQYQSPYGAPPSSSQARNSLQTKSEKPYVYKPRKPIDASIGTSFTTQKFTPSTTPSANGAPPLSFGTDPRFSAGLYSTNHFAPMPESSPQPQIQRPGSAQSTPVPPSRQAQQIQQNRQAPSINPAWLSPAQANSPRPQAIPFQAPPPSRQQGVTALSAAAGQPPNFPMQQHTAPMPHHLQSQAHGPQAPPQHASPPVPQHAWQRFSFFQAYHNRYRTPYALWGGFTNGYEGDLRKHLMKKPESAPFNNRRLSFNLGGGLQGLTRPPSHRYSNSAGSSRSSPFSGPRARSQSGAASPTSSFASAMSPPPVPSWGHQRTPSVPSTPLHPAMRPQYASSSQMNSNSGQTGRGNVIGSPQGSSSGMGFQGGPTMVDAQASRASMPPISPAGIPSQQPTFLNTWPHPSVQAAATTTTTLPMDVDPDTNESPAQQLKQQLRRISDAKESPFRLPRSRGHTRRSSVSQLPRLQPPNEAPYLSPRDDRRASSGSTQATTPWELAANGVSVREFPEMADDSKAFVEKMMLDLRRASQSAVDGPFNGLGGSPSATNPNF</sequence>
<dbReference type="SMART" id="SM00249">
    <property type="entry name" value="PHD"/>
    <property type="match status" value="1"/>
</dbReference>
<dbReference type="InterPro" id="IPR013083">
    <property type="entry name" value="Znf_RING/FYVE/PHD"/>
</dbReference>
<dbReference type="PROSITE" id="PS51805">
    <property type="entry name" value="EPHD"/>
    <property type="match status" value="1"/>
</dbReference>
<accession>A0A2P5HGU0</accession>
<feature type="compositionally biased region" description="Polar residues" evidence="4">
    <location>
        <begin position="408"/>
        <end position="425"/>
    </location>
</feature>
<dbReference type="InParanoid" id="A0A2P5HGU0"/>
<dbReference type="PANTHER" id="PTHR13793:SF107">
    <property type="entry name" value="BROMODOMAIN-CONTAINING PROTEIN HOMOLOG"/>
    <property type="match status" value="1"/>
</dbReference>
<feature type="region of interest" description="Disordered" evidence="4">
    <location>
        <begin position="337"/>
        <end position="566"/>
    </location>
</feature>
<feature type="region of interest" description="Disordered" evidence="4">
    <location>
        <begin position="897"/>
        <end position="917"/>
    </location>
</feature>
<dbReference type="AlphaFoldDB" id="A0A2P5HGU0"/>
<feature type="compositionally biased region" description="Basic and acidic residues" evidence="4">
    <location>
        <begin position="266"/>
        <end position="282"/>
    </location>
</feature>
<evidence type="ECO:0000259" key="5">
    <source>
        <dbReference type="PROSITE" id="PS51805"/>
    </source>
</evidence>
<feature type="compositionally biased region" description="Polar residues" evidence="4">
    <location>
        <begin position="455"/>
        <end position="470"/>
    </location>
</feature>
<protein>
    <submittedName>
        <fullName evidence="6">JmjC domain-containing protein</fullName>
    </submittedName>
</protein>
<feature type="compositionally biased region" description="Polar residues" evidence="4">
    <location>
        <begin position="791"/>
        <end position="800"/>
    </location>
</feature>
<feature type="compositionally biased region" description="Polar residues" evidence="4">
    <location>
        <begin position="379"/>
        <end position="390"/>
    </location>
</feature>
<feature type="compositionally biased region" description="Basic and acidic residues" evidence="4">
    <location>
        <begin position="341"/>
        <end position="350"/>
    </location>
</feature>
<dbReference type="Pfam" id="PF23258">
    <property type="entry name" value="DUF7072"/>
    <property type="match status" value="1"/>
</dbReference>
<evidence type="ECO:0000313" key="7">
    <source>
        <dbReference type="Proteomes" id="UP000094444"/>
    </source>
</evidence>
<dbReference type="InterPro" id="IPR050701">
    <property type="entry name" value="Histone_Mod_Regulator"/>
</dbReference>
<feature type="compositionally biased region" description="Low complexity" evidence="4">
    <location>
        <begin position="475"/>
        <end position="490"/>
    </location>
</feature>
<organism evidence="6 7">
    <name type="scientific">Diaporthe helianthi</name>
    <dbReference type="NCBI Taxonomy" id="158607"/>
    <lineage>
        <taxon>Eukaryota</taxon>
        <taxon>Fungi</taxon>
        <taxon>Dikarya</taxon>
        <taxon>Ascomycota</taxon>
        <taxon>Pezizomycotina</taxon>
        <taxon>Sordariomycetes</taxon>
        <taxon>Sordariomycetidae</taxon>
        <taxon>Diaporthales</taxon>
        <taxon>Diaporthaceae</taxon>
        <taxon>Diaporthe</taxon>
    </lineage>
</organism>